<reference evidence="2 3" key="1">
    <citation type="submission" date="2020-04" db="EMBL/GenBank/DDBJ databases">
        <title>MicrobeNet Type strains.</title>
        <authorList>
            <person name="Nicholson A.C."/>
        </authorList>
    </citation>
    <scope>NUCLEOTIDE SEQUENCE [LARGE SCALE GENOMIC DNA]</scope>
    <source>
        <strain evidence="2 3">ATCC BAA-788</strain>
    </source>
</reference>
<dbReference type="SMART" id="SM00421">
    <property type="entry name" value="HTH_LUXR"/>
    <property type="match status" value="1"/>
</dbReference>
<dbReference type="InterPro" id="IPR027417">
    <property type="entry name" value="P-loop_NTPase"/>
</dbReference>
<comment type="caution">
    <text evidence="2">The sequence shown here is derived from an EMBL/GenBank/DDBJ whole genome shotgun (WGS) entry which is preliminary data.</text>
</comment>
<gene>
    <name evidence="2" type="ORF">HGA03_12190</name>
</gene>
<protein>
    <submittedName>
        <fullName evidence="2">Helix-turn-helix transcriptional regulator</fullName>
    </submittedName>
</protein>
<dbReference type="AlphaFoldDB" id="A0A7X6QZS6"/>
<evidence type="ECO:0000313" key="2">
    <source>
        <dbReference type="EMBL" id="NKY23422.1"/>
    </source>
</evidence>
<proteinExistence type="predicted"/>
<dbReference type="CDD" id="cd06170">
    <property type="entry name" value="LuxR_C_like"/>
    <property type="match status" value="1"/>
</dbReference>
<dbReference type="InterPro" id="IPR000792">
    <property type="entry name" value="Tscrpt_reg_LuxR_C"/>
</dbReference>
<dbReference type="InterPro" id="IPR016032">
    <property type="entry name" value="Sig_transdc_resp-reg_C-effctor"/>
</dbReference>
<name>A0A7X6QZS6_9CELL</name>
<dbReference type="PRINTS" id="PR00038">
    <property type="entry name" value="HTHLUXR"/>
</dbReference>
<sequence length="830" mass="89033">MAVEHWDAPVVAPNAFDEAIGEARRWLTAGRDVVIRGEPGSGRSRALDSVVAQTERRSIPVLRLWASGDAPLAALRTHPSVVAERLRPDPGVLAIWLAGELAGRRALLVVDDLDRLDAVSATVVLDALRRSRARMLATAGRDLSRVHGSAVAELVAERAPAEVLLRPRGFAAISRLLAEELGAPVDVALASSLTARADGNPKVALAIADAARFSGAIELDGDRWRTVGPLDGLPLAAVAHALLPRLDAEQVAALEVLSCAGPVRRRVAEGALELDPAILDELLAIGRLRATPEVLVVTPPALAAALRDRMDPLRRAALIRQAERAWNETGTDLPNPDPDLIDDVTQDEWRWAADLAGPAQERDAVEQLRRRRRWQAAPLVPNANDYLSVLLRRRGTAVAAAAVFAGTEVTGSESADDLVTFALDELRWAVWADEDFGDVAERFADRPSLLALIDLLTGARRAGQQGEPGPDLPPGGVLRSWAAVSQGAGLLDAGRATDALEACDRVDAEPAVADYHLDGLRAEAMLLLNRADEVEELSRRELRRALVNLDLLGVRVHACALAEALVVGHDIPGAVQALGTSLRLGPGGPLDTTFYRRTLALGSLLATRSGQYDVAETLLDALDHTPHRFMQAVQSFGVIARAALARATGTGDGDALLWEAGCRYADRGLRTAALICWLSRPGAYDPARLQQIEELMRGTDLPALVPALGLHRALAADDQDALVEILRHRPADFTGLTDAALAALDADHAHDPALRHLRAATDDRGSRWEALSAREQEIAAGVSAGRTNRELADAFHLSVRTVESHVSHILRKLGLTNRAEIERYVAAEHH</sequence>
<keyword evidence="3" id="KW-1185">Reference proteome</keyword>
<dbReference type="PROSITE" id="PS50043">
    <property type="entry name" value="HTH_LUXR_2"/>
    <property type="match status" value="1"/>
</dbReference>
<evidence type="ECO:0000259" key="1">
    <source>
        <dbReference type="PROSITE" id="PS50043"/>
    </source>
</evidence>
<accession>A0A7X6QZS6</accession>
<dbReference type="SUPFAM" id="SSF46894">
    <property type="entry name" value="C-terminal effector domain of the bipartite response regulators"/>
    <property type="match status" value="1"/>
</dbReference>
<dbReference type="Pfam" id="PF00196">
    <property type="entry name" value="GerE"/>
    <property type="match status" value="1"/>
</dbReference>
<dbReference type="Proteomes" id="UP000581206">
    <property type="component" value="Unassembled WGS sequence"/>
</dbReference>
<dbReference type="InterPro" id="IPR036388">
    <property type="entry name" value="WH-like_DNA-bd_sf"/>
</dbReference>
<dbReference type="GO" id="GO:0003677">
    <property type="term" value="F:DNA binding"/>
    <property type="evidence" value="ECO:0007669"/>
    <property type="project" value="InterPro"/>
</dbReference>
<dbReference type="Gene3D" id="1.10.10.10">
    <property type="entry name" value="Winged helix-like DNA-binding domain superfamily/Winged helix DNA-binding domain"/>
    <property type="match status" value="1"/>
</dbReference>
<dbReference type="RefSeq" id="WP_168630556.1">
    <property type="nucleotide sequence ID" value="NZ_BONL01000006.1"/>
</dbReference>
<dbReference type="GO" id="GO:0006355">
    <property type="term" value="P:regulation of DNA-templated transcription"/>
    <property type="evidence" value="ECO:0007669"/>
    <property type="project" value="InterPro"/>
</dbReference>
<evidence type="ECO:0000313" key="3">
    <source>
        <dbReference type="Proteomes" id="UP000581206"/>
    </source>
</evidence>
<dbReference type="SUPFAM" id="SSF52540">
    <property type="entry name" value="P-loop containing nucleoside triphosphate hydrolases"/>
    <property type="match status" value="1"/>
</dbReference>
<dbReference type="EMBL" id="JAAXOX010000006">
    <property type="protein sequence ID" value="NKY23422.1"/>
    <property type="molecule type" value="Genomic_DNA"/>
</dbReference>
<feature type="domain" description="HTH luxR-type" evidence="1">
    <location>
        <begin position="764"/>
        <end position="829"/>
    </location>
</feature>
<organism evidence="2 3">
    <name type="scientific">Cellulomonas denverensis</name>
    <dbReference type="NCBI Taxonomy" id="264297"/>
    <lineage>
        <taxon>Bacteria</taxon>
        <taxon>Bacillati</taxon>
        <taxon>Actinomycetota</taxon>
        <taxon>Actinomycetes</taxon>
        <taxon>Micrococcales</taxon>
        <taxon>Cellulomonadaceae</taxon>
        <taxon>Cellulomonas</taxon>
    </lineage>
</organism>